<dbReference type="Proteomes" id="UP000678513">
    <property type="component" value="Chromosome"/>
</dbReference>
<keyword evidence="7 8" id="KW-0472">Membrane</keyword>
<feature type="transmembrane region" description="Helical" evidence="8">
    <location>
        <begin position="294"/>
        <end position="316"/>
    </location>
</feature>
<dbReference type="PANTHER" id="PTHR42718">
    <property type="entry name" value="MAJOR FACILITATOR SUPERFAMILY MULTIDRUG TRANSPORTER MFSC"/>
    <property type="match status" value="1"/>
</dbReference>
<feature type="transmembrane region" description="Helical" evidence="8">
    <location>
        <begin position="265"/>
        <end position="288"/>
    </location>
</feature>
<evidence type="ECO:0000256" key="1">
    <source>
        <dbReference type="ARBA" id="ARBA00004651"/>
    </source>
</evidence>
<dbReference type="InterPro" id="IPR020846">
    <property type="entry name" value="MFS_dom"/>
</dbReference>
<dbReference type="InterPro" id="IPR036259">
    <property type="entry name" value="MFS_trans_sf"/>
</dbReference>
<dbReference type="SUPFAM" id="SSF103473">
    <property type="entry name" value="MFS general substrate transporter"/>
    <property type="match status" value="1"/>
</dbReference>
<evidence type="ECO:0000313" key="10">
    <source>
        <dbReference type="EMBL" id="QUC07676.1"/>
    </source>
</evidence>
<dbReference type="PANTHER" id="PTHR42718:SF9">
    <property type="entry name" value="MAJOR FACILITATOR SUPERFAMILY MULTIDRUG TRANSPORTER MFSC"/>
    <property type="match status" value="1"/>
</dbReference>
<feature type="transmembrane region" description="Helical" evidence="8">
    <location>
        <begin position="164"/>
        <end position="181"/>
    </location>
</feature>
<evidence type="ECO:0000313" key="11">
    <source>
        <dbReference type="Proteomes" id="UP000678513"/>
    </source>
</evidence>
<feature type="transmembrane region" description="Helical" evidence="8">
    <location>
        <begin position="353"/>
        <end position="375"/>
    </location>
</feature>
<feature type="transmembrane region" description="Helical" evidence="8">
    <location>
        <begin position="396"/>
        <end position="415"/>
    </location>
</feature>
<sequence>MDTRPARGALAAVLLGYFVVMLDTTIVNVALPRIGADLGAQVAELQWVADAYTIVFAALLLGAGSACDRMGARRVYVAGLLLFAVLSAGCALAPSIGVLIAARAVQGVGAAAIVPGSLALITETHSGPGERSRTIGLWGGAGGIAAAVGPVLGGMLVETAGWRAVFWVNLPVIAVTCHLALSRLPAASTTLPRGPVDHAGQILAIAGLGTLAAGIITAGEEGLRPAQALLLVAGVLLLAGFALVEKHHPAPMLPLSLFTTAGFGLPVLAGFALNLGFFGQLFVLSLFFQQHLGYPPWLAGLALAPQACSAVVAAPLGGRAAARIGPSIAMLLGLAAGAAGFASLALVDERTPYPAVAVLTFIAGCGVAFAVPAATSAAITGAPAAFAGLAGGASNAARQTGSVLGVALLGALVAGRDFLSGFHLAALVAAGVLATAGAFTSVLILHKS</sequence>
<reference evidence="10 11" key="1">
    <citation type="submission" date="2021-03" db="EMBL/GenBank/DDBJ databases">
        <title>Human Oral Microbial Genomes.</title>
        <authorList>
            <person name="Johnston C.D."/>
            <person name="Chen T."/>
            <person name="Dewhirst F.E."/>
        </authorList>
    </citation>
    <scope>NUCLEOTIDE SEQUENCE [LARGE SCALE GENOMIC DNA]</scope>
    <source>
        <strain evidence="10 11">DSMZ 100122</strain>
    </source>
</reference>
<dbReference type="InterPro" id="IPR011701">
    <property type="entry name" value="MFS"/>
</dbReference>
<evidence type="ECO:0000256" key="4">
    <source>
        <dbReference type="ARBA" id="ARBA00022475"/>
    </source>
</evidence>
<dbReference type="Gene3D" id="1.20.1720.10">
    <property type="entry name" value="Multidrug resistance protein D"/>
    <property type="match status" value="1"/>
</dbReference>
<keyword evidence="5 8" id="KW-0812">Transmembrane</keyword>
<feature type="transmembrane region" description="Helical" evidence="8">
    <location>
        <begin position="134"/>
        <end position="152"/>
    </location>
</feature>
<organism evidence="10 11">
    <name type="scientific">Arachnia rubra</name>
    <dbReference type="NCBI Taxonomy" id="1547448"/>
    <lineage>
        <taxon>Bacteria</taxon>
        <taxon>Bacillati</taxon>
        <taxon>Actinomycetota</taxon>
        <taxon>Actinomycetes</taxon>
        <taxon>Propionibacteriales</taxon>
        <taxon>Propionibacteriaceae</taxon>
        <taxon>Arachnia</taxon>
    </lineage>
</organism>
<evidence type="ECO:0000256" key="6">
    <source>
        <dbReference type="ARBA" id="ARBA00022989"/>
    </source>
</evidence>
<accession>A0ABX7Y4B7</accession>
<keyword evidence="6 8" id="KW-1133">Transmembrane helix</keyword>
<dbReference type="InterPro" id="IPR004638">
    <property type="entry name" value="EmrB-like"/>
</dbReference>
<evidence type="ECO:0000256" key="7">
    <source>
        <dbReference type="ARBA" id="ARBA00023136"/>
    </source>
</evidence>
<feature type="transmembrane region" description="Helical" evidence="8">
    <location>
        <begin position="225"/>
        <end position="244"/>
    </location>
</feature>
<feature type="transmembrane region" description="Helical" evidence="8">
    <location>
        <begin position="421"/>
        <end position="445"/>
    </location>
</feature>
<comment type="similarity">
    <text evidence="2">Belongs to the major facilitator superfamily. EmrB family.</text>
</comment>
<evidence type="ECO:0000256" key="8">
    <source>
        <dbReference type="SAM" id="Phobius"/>
    </source>
</evidence>
<keyword evidence="3" id="KW-0813">Transport</keyword>
<feature type="transmembrane region" description="Helical" evidence="8">
    <location>
        <begin position="12"/>
        <end position="31"/>
    </location>
</feature>
<dbReference type="EMBL" id="CP072384">
    <property type="protein sequence ID" value="QUC07676.1"/>
    <property type="molecule type" value="Genomic_DNA"/>
</dbReference>
<dbReference type="NCBIfam" id="TIGR00711">
    <property type="entry name" value="efflux_EmrB"/>
    <property type="match status" value="1"/>
</dbReference>
<protein>
    <submittedName>
        <fullName evidence="10">MFS transporter</fullName>
    </submittedName>
</protein>
<evidence type="ECO:0000256" key="3">
    <source>
        <dbReference type="ARBA" id="ARBA00022448"/>
    </source>
</evidence>
<dbReference type="PROSITE" id="PS50850">
    <property type="entry name" value="MFS"/>
    <property type="match status" value="1"/>
</dbReference>
<dbReference type="RefSeq" id="WP_212322346.1">
    <property type="nucleotide sequence ID" value="NZ_AP024463.1"/>
</dbReference>
<feature type="transmembrane region" description="Helical" evidence="8">
    <location>
        <begin position="202"/>
        <end position="219"/>
    </location>
</feature>
<feature type="domain" description="Major facilitator superfamily (MFS) profile" evidence="9">
    <location>
        <begin position="9"/>
        <end position="448"/>
    </location>
</feature>
<dbReference type="Gene3D" id="1.20.1250.20">
    <property type="entry name" value="MFS general substrate transporter like domains"/>
    <property type="match status" value="1"/>
</dbReference>
<keyword evidence="11" id="KW-1185">Reference proteome</keyword>
<dbReference type="CDD" id="cd17321">
    <property type="entry name" value="MFS_MMR_MDR_like"/>
    <property type="match status" value="1"/>
</dbReference>
<feature type="transmembrane region" description="Helical" evidence="8">
    <location>
        <begin position="75"/>
        <end position="94"/>
    </location>
</feature>
<evidence type="ECO:0000256" key="2">
    <source>
        <dbReference type="ARBA" id="ARBA00008537"/>
    </source>
</evidence>
<feature type="transmembrane region" description="Helical" evidence="8">
    <location>
        <begin position="328"/>
        <end position="347"/>
    </location>
</feature>
<proteinExistence type="inferred from homology"/>
<evidence type="ECO:0000256" key="5">
    <source>
        <dbReference type="ARBA" id="ARBA00022692"/>
    </source>
</evidence>
<name>A0ABX7Y4B7_9ACTN</name>
<dbReference type="Pfam" id="PF07690">
    <property type="entry name" value="MFS_1"/>
    <property type="match status" value="1"/>
</dbReference>
<evidence type="ECO:0000259" key="9">
    <source>
        <dbReference type="PROSITE" id="PS50850"/>
    </source>
</evidence>
<gene>
    <name evidence="10" type="ORF">J5A65_12190</name>
</gene>
<keyword evidence="4" id="KW-1003">Cell membrane</keyword>
<feature type="transmembrane region" description="Helical" evidence="8">
    <location>
        <begin position="51"/>
        <end position="68"/>
    </location>
</feature>
<comment type="subcellular location">
    <subcellularLocation>
        <location evidence="1">Cell membrane</location>
        <topology evidence="1">Multi-pass membrane protein</topology>
    </subcellularLocation>
</comment>